<organism evidence="2 3">
    <name type="scientific">Zhongshania marina</name>
    <dbReference type="NCBI Taxonomy" id="2304603"/>
    <lineage>
        <taxon>Bacteria</taxon>
        <taxon>Pseudomonadati</taxon>
        <taxon>Pseudomonadota</taxon>
        <taxon>Gammaproteobacteria</taxon>
        <taxon>Cellvibrionales</taxon>
        <taxon>Spongiibacteraceae</taxon>
        <taxon>Zhongshania</taxon>
    </lineage>
</organism>
<gene>
    <name evidence="2" type="ORF">C0068_08170</name>
</gene>
<accession>A0A2S4HGF6</accession>
<proteinExistence type="predicted"/>
<dbReference type="EMBL" id="PQGG01000019">
    <property type="protein sequence ID" value="POP53057.1"/>
    <property type="molecule type" value="Genomic_DNA"/>
</dbReference>
<evidence type="ECO:0000313" key="3">
    <source>
        <dbReference type="Proteomes" id="UP000237222"/>
    </source>
</evidence>
<name>A0A2S4HGF6_9GAMM</name>
<evidence type="ECO:0000313" key="2">
    <source>
        <dbReference type="EMBL" id="POP53057.1"/>
    </source>
</evidence>
<dbReference type="AlphaFoldDB" id="A0A2S4HGF6"/>
<comment type="caution">
    <text evidence="2">The sequence shown here is derived from an EMBL/GenBank/DDBJ whole genome shotgun (WGS) entry which is preliminary data.</text>
</comment>
<protein>
    <submittedName>
        <fullName evidence="2">Uncharacterized protein</fullName>
    </submittedName>
</protein>
<evidence type="ECO:0000256" key="1">
    <source>
        <dbReference type="SAM" id="MobiDB-lite"/>
    </source>
</evidence>
<feature type="region of interest" description="Disordered" evidence="1">
    <location>
        <begin position="1"/>
        <end position="29"/>
    </location>
</feature>
<sequence>MAGVTFSEDVGGDGSTVTDDGNASTGLAQDGHRTRFVPALAQVVAVASWVKTTAQTVLGYKNAAAESEATALTYKNDAANSVIAAGVKVTEASAQADRAEEGATNAEYFAGLAESTNPNAAIRVNPRTITESVGIANGYNGLSAGPIAIGDGVTITIGDNATWSIV</sequence>
<dbReference type="RefSeq" id="WP_103683998.1">
    <property type="nucleotide sequence ID" value="NZ_PQGG01000019.1"/>
</dbReference>
<dbReference type="Proteomes" id="UP000237222">
    <property type="component" value="Unassembled WGS sequence"/>
</dbReference>
<reference evidence="2" key="1">
    <citation type="submission" date="2018-01" db="EMBL/GenBank/DDBJ databases">
        <authorList>
            <person name="Yu X.-D."/>
        </authorList>
    </citation>
    <scope>NUCLEOTIDE SEQUENCE</scope>
    <source>
        <strain evidence="2">ZX-21</strain>
    </source>
</reference>